<evidence type="ECO:0000313" key="2">
    <source>
        <dbReference type="EMBL" id="QGZ42318.1"/>
    </source>
</evidence>
<evidence type="ECO:0000259" key="1">
    <source>
        <dbReference type="Pfam" id="PF03167"/>
    </source>
</evidence>
<keyword evidence="3" id="KW-1185">Reference proteome</keyword>
<reference evidence="2 3" key="1">
    <citation type="submission" date="2019-12" db="EMBL/GenBank/DDBJ databases">
        <title>Draft Genome Sequences of Six Type Strains of the Genus Massilia.</title>
        <authorList>
            <person name="Miess H."/>
            <person name="Frediansyah A."/>
            <person name="Goeker M."/>
            <person name="Gross H."/>
        </authorList>
    </citation>
    <scope>NUCLEOTIDE SEQUENCE [LARGE SCALE GENOMIC DNA]</scope>
    <source>
        <strain evidence="2 3">DSM 26639</strain>
    </source>
</reference>
<sequence length="255" mass="28129">MCPMTDVVTRADLTSYLFNKQANISAWPPELEPVAEMVRGTAFFPGGSGFWEPEQEQGLPDVMVVGQDFSTKSEHQAMLAGLASDVDSATWRNFLKLAKAASLDLQSCFFTNAIMGLRKGGSCTGPNPGYVRRNKDFVAATHDFLLEQVQVVRPRLIVILGLPAARVFAAIAADLASWRTLKFRELDARELSIRKAIRIGDVTTTCVVLLHPSYRQANLRYRRLDTPTCSDPEISLLKNAIAEALPTEETTGVQR</sequence>
<dbReference type="SUPFAM" id="SSF52141">
    <property type="entry name" value="Uracil-DNA glycosylase-like"/>
    <property type="match status" value="1"/>
</dbReference>
<dbReference type="Pfam" id="PF03167">
    <property type="entry name" value="UDG"/>
    <property type="match status" value="1"/>
</dbReference>
<dbReference type="InterPro" id="IPR005122">
    <property type="entry name" value="Uracil-DNA_glycosylase-like"/>
</dbReference>
<organism evidence="2 3">
    <name type="scientific">Pseudoduganella flava</name>
    <dbReference type="NCBI Taxonomy" id="871742"/>
    <lineage>
        <taxon>Bacteria</taxon>
        <taxon>Pseudomonadati</taxon>
        <taxon>Pseudomonadota</taxon>
        <taxon>Betaproteobacteria</taxon>
        <taxon>Burkholderiales</taxon>
        <taxon>Oxalobacteraceae</taxon>
        <taxon>Telluria group</taxon>
        <taxon>Pseudoduganella</taxon>
    </lineage>
</organism>
<evidence type="ECO:0000313" key="3">
    <source>
        <dbReference type="Proteomes" id="UP000437862"/>
    </source>
</evidence>
<protein>
    <recommendedName>
        <fullName evidence="1">Uracil-DNA glycosylase-like domain-containing protein</fullName>
    </recommendedName>
</protein>
<name>A0ABX6FY66_9BURK</name>
<dbReference type="InterPro" id="IPR036895">
    <property type="entry name" value="Uracil-DNA_glycosylase-like_sf"/>
</dbReference>
<dbReference type="Proteomes" id="UP000437862">
    <property type="component" value="Chromosome"/>
</dbReference>
<feature type="domain" description="Uracil-DNA glycosylase-like" evidence="1">
    <location>
        <begin position="60"/>
        <end position="219"/>
    </location>
</feature>
<accession>A0ABX6FY66</accession>
<gene>
    <name evidence="2" type="ORF">GO485_26965</name>
</gene>
<proteinExistence type="predicted"/>
<dbReference type="EMBL" id="CP046904">
    <property type="protein sequence ID" value="QGZ42318.1"/>
    <property type="molecule type" value="Genomic_DNA"/>
</dbReference>
<dbReference type="Gene3D" id="3.40.470.10">
    <property type="entry name" value="Uracil-DNA glycosylase-like domain"/>
    <property type="match status" value="1"/>
</dbReference>